<proteinExistence type="predicted"/>
<dbReference type="RefSeq" id="WP_012240960.1">
    <property type="nucleotide sequence ID" value="NC_010162.1"/>
</dbReference>
<dbReference type="Proteomes" id="UP000002139">
    <property type="component" value="Chromosome"/>
</dbReference>
<name>A9FTE4_SORC5</name>
<dbReference type="HOGENOM" id="CLU_849670_0_0_7"/>
<reference evidence="1 2" key="1">
    <citation type="journal article" date="2007" name="Nat. Biotechnol.">
        <title>Complete genome sequence of the myxobacterium Sorangium cellulosum.</title>
        <authorList>
            <person name="Schneiker S."/>
            <person name="Perlova O."/>
            <person name="Kaiser O."/>
            <person name="Gerth K."/>
            <person name="Alici A."/>
            <person name="Altmeyer M.O."/>
            <person name="Bartels D."/>
            <person name="Bekel T."/>
            <person name="Beyer S."/>
            <person name="Bode E."/>
            <person name="Bode H.B."/>
            <person name="Bolten C.J."/>
            <person name="Choudhuri J.V."/>
            <person name="Doss S."/>
            <person name="Elnakady Y.A."/>
            <person name="Frank B."/>
            <person name="Gaigalat L."/>
            <person name="Goesmann A."/>
            <person name="Groeger C."/>
            <person name="Gross F."/>
            <person name="Jelsbak L."/>
            <person name="Jelsbak L."/>
            <person name="Kalinowski J."/>
            <person name="Kegler C."/>
            <person name="Knauber T."/>
            <person name="Konietzny S."/>
            <person name="Kopp M."/>
            <person name="Krause L."/>
            <person name="Krug D."/>
            <person name="Linke B."/>
            <person name="Mahmud T."/>
            <person name="Martinez-Arias R."/>
            <person name="McHardy A.C."/>
            <person name="Merai M."/>
            <person name="Meyer F."/>
            <person name="Mormann S."/>
            <person name="Munoz-Dorado J."/>
            <person name="Perez J."/>
            <person name="Pradella S."/>
            <person name="Rachid S."/>
            <person name="Raddatz G."/>
            <person name="Rosenau F."/>
            <person name="Rueckert C."/>
            <person name="Sasse F."/>
            <person name="Scharfe M."/>
            <person name="Schuster S.C."/>
            <person name="Suen G."/>
            <person name="Treuner-Lange A."/>
            <person name="Velicer G.J."/>
            <person name="Vorholter F.-J."/>
            <person name="Weissman K.J."/>
            <person name="Welch R.D."/>
            <person name="Wenzel S.C."/>
            <person name="Whitworth D.E."/>
            <person name="Wilhelm S."/>
            <person name="Wittmann C."/>
            <person name="Bloecker H."/>
            <person name="Puehler A."/>
            <person name="Mueller R."/>
        </authorList>
    </citation>
    <scope>NUCLEOTIDE SEQUENCE [LARGE SCALE GENOMIC DNA]</scope>
    <source>
        <strain evidence="2">So ce56</strain>
    </source>
</reference>
<evidence type="ECO:0000313" key="1">
    <source>
        <dbReference type="EMBL" id="CAN98521.1"/>
    </source>
</evidence>
<dbReference type="BioCyc" id="SCEL448385:SCE_RS42790-MONOMER"/>
<sequence length="327" mass="32159">MNETPPPPLALSPAALPDAPLADTLRLVALDGAPVLLASSTHSAAPPHRTDVWALPLAGRGPSGAVATIPQLLPALPRWDASAADGAADGGALSFVVEVAGGAVNALVRLDGASGVRTSLTAHRPFASFSGPRFVRGAGAGSLPAPSPGVPGAVSAVVDNATAVVLEAAAAGGAPVDHPIGECIDVVVLAGSPGPTAVCKRVAPGASRGGALPGTVRVSARDAAYGPAGAEDAPFGDRRVFELDADRAGGGLVIVATSAAHLLVAHRPAPGAAFRVLPVDAGGADPATFSAPCVLVTDRTVTLAVLSKARTPDARALVATWPLDPRP</sequence>
<keyword evidence="2" id="KW-1185">Reference proteome</keyword>
<accession>A9FTE4</accession>
<gene>
    <name evidence="1" type="ordered locus">sce8351</name>
</gene>
<dbReference type="EMBL" id="AM746676">
    <property type="protein sequence ID" value="CAN98521.1"/>
    <property type="molecule type" value="Genomic_DNA"/>
</dbReference>
<dbReference type="AlphaFoldDB" id="A9FTE4"/>
<evidence type="ECO:0000313" key="2">
    <source>
        <dbReference type="Proteomes" id="UP000002139"/>
    </source>
</evidence>
<protein>
    <submittedName>
        <fullName evidence="1">Secreted protein</fullName>
    </submittedName>
</protein>
<dbReference type="STRING" id="448385.sce8351"/>
<organism evidence="1 2">
    <name type="scientific">Sorangium cellulosum (strain So ce56)</name>
    <name type="common">Polyangium cellulosum (strain So ce56)</name>
    <dbReference type="NCBI Taxonomy" id="448385"/>
    <lineage>
        <taxon>Bacteria</taxon>
        <taxon>Pseudomonadati</taxon>
        <taxon>Myxococcota</taxon>
        <taxon>Polyangia</taxon>
        <taxon>Polyangiales</taxon>
        <taxon>Polyangiaceae</taxon>
        <taxon>Sorangium</taxon>
    </lineage>
</organism>
<dbReference type="KEGG" id="scl:sce8351"/>